<feature type="domain" description="Deoxyribonuclease NucA/NucB" evidence="2">
    <location>
        <begin position="32"/>
        <end position="130"/>
    </location>
</feature>
<sequence>MHFLPVLSFAAVALSQTFDWDCTNSHGPCENACYATFNGLHNGVLTYDGNPANTGPRRDAAGCSQTLSPCTTTGYSNWGSSCDEYPFASTLEGGAGATLRCVDPSENNSQGGSLSSFYQTIAAGTSFNIVVRGYDTSGFCANNGGNNDGSEFTLVNGNFQDARKLRRHVQFADAQPRNPQRLRHFEDENGGRVALLNPNFNGTLVGTSVSNGLRSINIVKEIF</sequence>
<dbReference type="OrthoDB" id="2748312at2759"/>
<keyword evidence="4" id="KW-1185">Reference proteome</keyword>
<keyword evidence="1" id="KW-0732">Signal</keyword>
<dbReference type="Pfam" id="PF14040">
    <property type="entry name" value="DNase_NucA_NucB"/>
    <property type="match status" value="1"/>
</dbReference>
<feature type="signal peptide" evidence="1">
    <location>
        <begin position="1"/>
        <end position="15"/>
    </location>
</feature>
<dbReference type="Proteomes" id="UP000293360">
    <property type="component" value="Unassembled WGS sequence"/>
</dbReference>
<feature type="chain" id="PRO_5020405899" description="Deoxyribonuclease NucA/NucB domain-containing protein" evidence="1">
    <location>
        <begin position="16"/>
        <end position="223"/>
    </location>
</feature>
<proteinExistence type="predicted"/>
<dbReference type="STRING" id="155417.A0A4Q4TA60"/>
<evidence type="ECO:0000313" key="4">
    <source>
        <dbReference type="Proteomes" id="UP000293360"/>
    </source>
</evidence>
<organism evidence="3 4">
    <name type="scientific">Monosporascus ibericus</name>
    <dbReference type="NCBI Taxonomy" id="155417"/>
    <lineage>
        <taxon>Eukaryota</taxon>
        <taxon>Fungi</taxon>
        <taxon>Dikarya</taxon>
        <taxon>Ascomycota</taxon>
        <taxon>Pezizomycotina</taxon>
        <taxon>Sordariomycetes</taxon>
        <taxon>Xylariomycetidae</taxon>
        <taxon>Xylariales</taxon>
        <taxon>Xylariales incertae sedis</taxon>
        <taxon>Monosporascus</taxon>
    </lineage>
</organism>
<name>A0A4Q4TA60_9PEZI</name>
<comment type="caution">
    <text evidence="3">The sequence shown here is derived from an EMBL/GenBank/DDBJ whole genome shotgun (WGS) entry which is preliminary data.</text>
</comment>
<evidence type="ECO:0000256" key="1">
    <source>
        <dbReference type="SAM" id="SignalP"/>
    </source>
</evidence>
<accession>A0A4Q4TA60</accession>
<dbReference type="AlphaFoldDB" id="A0A4Q4TA60"/>
<protein>
    <recommendedName>
        <fullName evidence="2">Deoxyribonuclease NucA/NucB domain-containing protein</fullName>
    </recommendedName>
</protein>
<reference evidence="3 4" key="1">
    <citation type="submission" date="2018-06" db="EMBL/GenBank/DDBJ databases">
        <title>Complete Genomes of Monosporascus.</title>
        <authorList>
            <person name="Robinson A.J."/>
            <person name="Natvig D.O."/>
        </authorList>
    </citation>
    <scope>NUCLEOTIDE SEQUENCE [LARGE SCALE GENOMIC DNA]</scope>
    <source>
        <strain evidence="3 4">CBS 110550</strain>
    </source>
</reference>
<gene>
    <name evidence="3" type="ORF">DL764_005968</name>
</gene>
<evidence type="ECO:0000259" key="2">
    <source>
        <dbReference type="Pfam" id="PF14040"/>
    </source>
</evidence>
<evidence type="ECO:0000313" key="3">
    <source>
        <dbReference type="EMBL" id="RYP02087.1"/>
    </source>
</evidence>
<dbReference type="InterPro" id="IPR029476">
    <property type="entry name" value="DNase_NucA_NucB"/>
</dbReference>
<dbReference type="EMBL" id="QJNU01000331">
    <property type="protein sequence ID" value="RYP02087.1"/>
    <property type="molecule type" value="Genomic_DNA"/>
</dbReference>